<evidence type="ECO:0000256" key="3">
    <source>
        <dbReference type="ARBA" id="ARBA00022679"/>
    </source>
</evidence>
<feature type="domain" description="Methyltransferase type 11" evidence="4">
    <location>
        <begin position="43"/>
        <end position="141"/>
    </location>
</feature>
<dbReference type="InterPro" id="IPR051052">
    <property type="entry name" value="Diverse_substrate_MTase"/>
</dbReference>
<dbReference type="AlphaFoldDB" id="G3AGH6"/>
<gene>
    <name evidence="5" type="ORF">SPAPADRAFT_58538</name>
</gene>
<accession>G3AGH6</accession>
<dbReference type="InterPro" id="IPR013216">
    <property type="entry name" value="Methyltransf_11"/>
</dbReference>
<evidence type="ECO:0000259" key="4">
    <source>
        <dbReference type="Pfam" id="PF08241"/>
    </source>
</evidence>
<dbReference type="Pfam" id="PF08241">
    <property type="entry name" value="Methyltransf_11"/>
    <property type="match status" value="1"/>
</dbReference>
<dbReference type="SUPFAM" id="SSF53335">
    <property type="entry name" value="S-adenosyl-L-methionine-dependent methyltransferases"/>
    <property type="match status" value="1"/>
</dbReference>
<name>G3AGH6_SPAPN</name>
<comment type="similarity">
    <text evidence="1">Belongs to the methyltransferase superfamily.</text>
</comment>
<keyword evidence="2" id="KW-0489">Methyltransferase</keyword>
<dbReference type="OrthoDB" id="10027013at2759"/>
<dbReference type="Gene3D" id="3.40.50.150">
    <property type="entry name" value="Vaccinia Virus protein VP39"/>
    <property type="match status" value="1"/>
</dbReference>
<evidence type="ECO:0000313" key="5">
    <source>
        <dbReference type="EMBL" id="EGW35315.1"/>
    </source>
</evidence>
<dbReference type="GeneID" id="18872496"/>
<dbReference type="HOGENOM" id="CLU_049344_1_2_1"/>
<evidence type="ECO:0000313" key="6">
    <source>
        <dbReference type="Proteomes" id="UP000000709"/>
    </source>
</evidence>
<feature type="non-terminal residue" evidence="5">
    <location>
        <position position="236"/>
    </location>
</feature>
<dbReference type="RefSeq" id="XP_007372727.1">
    <property type="nucleotide sequence ID" value="XM_007372665.1"/>
</dbReference>
<dbReference type="InterPro" id="IPR029063">
    <property type="entry name" value="SAM-dependent_MTases_sf"/>
</dbReference>
<dbReference type="PANTHER" id="PTHR44942">
    <property type="entry name" value="METHYLTRANSF_11 DOMAIN-CONTAINING PROTEIN"/>
    <property type="match status" value="1"/>
</dbReference>
<dbReference type="PANTHER" id="PTHR44942:SF4">
    <property type="entry name" value="METHYLTRANSFERASE TYPE 11 DOMAIN-CONTAINING PROTEIN"/>
    <property type="match status" value="1"/>
</dbReference>
<dbReference type="InParanoid" id="G3AGH6"/>
<dbReference type="STRING" id="619300.G3AGH6"/>
<dbReference type="GO" id="GO:0008757">
    <property type="term" value="F:S-adenosylmethionine-dependent methyltransferase activity"/>
    <property type="evidence" value="ECO:0007669"/>
    <property type="project" value="InterPro"/>
</dbReference>
<evidence type="ECO:0000256" key="1">
    <source>
        <dbReference type="ARBA" id="ARBA00008361"/>
    </source>
</evidence>
<dbReference type="CDD" id="cd02440">
    <property type="entry name" value="AdoMet_MTases"/>
    <property type="match status" value="1"/>
</dbReference>
<dbReference type="FunCoup" id="G3AGH6">
    <property type="interactions" value="734"/>
</dbReference>
<sequence length="236" mass="27493">MSTYSESNFNTQHYDDSRPNYPESFYQALIDYHSKKSNCDIAVDIGCGSGFVTFKLLQYFKHVIGTDPSSSMINQCISSLSSKEKSEHRIEFLLGTAEQQPDIVKEKSVDLITGAECCHWVDHPKFFKESARVLKPNGTLAYWFYKDPVFIGFPKANEVYNNYTYGSSCDNEEEKYDFERYMGPYYQQPGHEYLRTLLKEIEVPENEYYDVVRHEYISERDGIDSKVTPLFIRKTI</sequence>
<dbReference type="KEGG" id="spaa:SPAPADRAFT_58538"/>
<dbReference type="eggNOG" id="KOG3010">
    <property type="taxonomic scope" value="Eukaryota"/>
</dbReference>
<evidence type="ECO:0000256" key="2">
    <source>
        <dbReference type="ARBA" id="ARBA00022603"/>
    </source>
</evidence>
<dbReference type="OMA" id="RTWSAYH"/>
<protein>
    <recommendedName>
        <fullName evidence="4">Methyltransferase type 11 domain-containing protein</fullName>
    </recommendedName>
</protein>
<dbReference type="Proteomes" id="UP000000709">
    <property type="component" value="Unassembled WGS sequence"/>
</dbReference>
<reference evidence="5 6" key="1">
    <citation type="journal article" date="2011" name="Proc. Natl. Acad. Sci. U.S.A.">
        <title>Comparative genomics of xylose-fermenting fungi for enhanced biofuel production.</title>
        <authorList>
            <person name="Wohlbach D.J."/>
            <person name="Kuo A."/>
            <person name="Sato T.K."/>
            <person name="Potts K.M."/>
            <person name="Salamov A.A."/>
            <person name="LaButti K.M."/>
            <person name="Sun H."/>
            <person name="Clum A."/>
            <person name="Pangilinan J.L."/>
            <person name="Lindquist E.A."/>
            <person name="Lucas S."/>
            <person name="Lapidus A."/>
            <person name="Jin M."/>
            <person name="Gunawan C."/>
            <person name="Balan V."/>
            <person name="Dale B.E."/>
            <person name="Jeffries T.W."/>
            <person name="Zinkel R."/>
            <person name="Barry K.W."/>
            <person name="Grigoriev I.V."/>
            <person name="Gasch A.P."/>
        </authorList>
    </citation>
    <scope>NUCLEOTIDE SEQUENCE [LARGE SCALE GENOMIC DNA]</scope>
    <source>
        <strain evidence="6">NRRL Y-27907 / 11-Y1</strain>
    </source>
</reference>
<dbReference type="EMBL" id="GL996499">
    <property type="protein sequence ID" value="EGW35315.1"/>
    <property type="molecule type" value="Genomic_DNA"/>
</dbReference>
<proteinExistence type="inferred from homology"/>
<keyword evidence="3" id="KW-0808">Transferase</keyword>
<organism evidence="6">
    <name type="scientific">Spathaspora passalidarum (strain NRRL Y-27907 / 11-Y1)</name>
    <dbReference type="NCBI Taxonomy" id="619300"/>
    <lineage>
        <taxon>Eukaryota</taxon>
        <taxon>Fungi</taxon>
        <taxon>Dikarya</taxon>
        <taxon>Ascomycota</taxon>
        <taxon>Saccharomycotina</taxon>
        <taxon>Pichiomycetes</taxon>
        <taxon>Debaryomycetaceae</taxon>
        <taxon>Spathaspora</taxon>
    </lineage>
</organism>
<keyword evidence="6" id="KW-1185">Reference proteome</keyword>
<dbReference type="GO" id="GO:0032259">
    <property type="term" value="P:methylation"/>
    <property type="evidence" value="ECO:0007669"/>
    <property type="project" value="UniProtKB-KW"/>
</dbReference>